<dbReference type="GO" id="GO:0006508">
    <property type="term" value="P:proteolysis"/>
    <property type="evidence" value="ECO:0007669"/>
    <property type="project" value="UniProtKB-KW"/>
</dbReference>
<reference evidence="6" key="1">
    <citation type="journal article" date="2021" name="J. Hered.">
        <title>Genome Assembly of Salicaceae Populus deltoides (Eastern Cottonwood) I-69 Based on Nanopore Sequencing and Hi-C Technologies.</title>
        <authorList>
            <person name="Bai S."/>
            <person name="Wu H."/>
            <person name="Zhang J."/>
            <person name="Pan Z."/>
            <person name="Zhao W."/>
            <person name="Li Z."/>
            <person name="Tong C."/>
        </authorList>
    </citation>
    <scope>NUCLEOTIDE SEQUENCE</scope>
    <source>
        <tissue evidence="6">Leaf</tissue>
    </source>
</reference>
<gene>
    <name evidence="6" type="ORF">H0E87_016565</name>
</gene>
<dbReference type="GO" id="GO:0070008">
    <property type="term" value="F:serine-type exopeptidase activity"/>
    <property type="evidence" value="ECO:0007669"/>
    <property type="project" value="InterPro"/>
</dbReference>
<evidence type="ECO:0000313" key="7">
    <source>
        <dbReference type="Proteomes" id="UP000807159"/>
    </source>
</evidence>
<proteinExistence type="inferred from homology"/>
<keyword evidence="3" id="KW-0732">Signal</keyword>
<protein>
    <submittedName>
        <fullName evidence="6">Uncharacterized protein</fullName>
    </submittedName>
</protein>
<keyword evidence="2" id="KW-0645">Protease</keyword>
<keyword evidence="5" id="KW-0325">Glycoprotein</keyword>
<evidence type="ECO:0000256" key="2">
    <source>
        <dbReference type="ARBA" id="ARBA00022670"/>
    </source>
</evidence>
<dbReference type="EMBL" id="JACEGQ020000008">
    <property type="protein sequence ID" value="KAH8501837.1"/>
    <property type="molecule type" value="Genomic_DNA"/>
</dbReference>
<dbReference type="InterPro" id="IPR008758">
    <property type="entry name" value="Peptidase_S28"/>
</dbReference>
<name>A0A8T2Y9Z3_POPDE</name>
<evidence type="ECO:0000256" key="1">
    <source>
        <dbReference type="ARBA" id="ARBA00011079"/>
    </source>
</evidence>
<accession>A0A8T2Y9Z3</accession>
<dbReference type="PANTHER" id="PTHR11010">
    <property type="entry name" value="PROTEASE S28 PRO-X CARBOXYPEPTIDASE-RELATED"/>
    <property type="match status" value="1"/>
</dbReference>
<dbReference type="GO" id="GO:0008239">
    <property type="term" value="F:dipeptidyl-peptidase activity"/>
    <property type="evidence" value="ECO:0007669"/>
    <property type="project" value="TreeGrafter"/>
</dbReference>
<comment type="caution">
    <text evidence="6">The sequence shown here is derived from an EMBL/GenBank/DDBJ whole genome shotgun (WGS) entry which is preliminary data.</text>
</comment>
<dbReference type="AlphaFoldDB" id="A0A8T2Y9Z3"/>
<comment type="similarity">
    <text evidence="1">Belongs to the peptidase S28 family.</text>
</comment>
<sequence length="155" mass="16828">MAPIFAYLGEESSLNDDLGSIGNLSDNVARFGALQVYIEHRLHGESIPEALKDADLRGYFSSAQALPDYAEVLLHIKKKYPADSTPVMVFGGSYGGLRKPLDAAEELKIFLDSFFSVAAQYDRPPRYPVDPVCKGIDSAPEGSDVLDKIFSGIVA</sequence>
<dbReference type="Proteomes" id="UP000807159">
    <property type="component" value="Chromosome 8"/>
</dbReference>
<keyword evidence="4" id="KW-0378">Hydrolase</keyword>
<dbReference type="InterPro" id="IPR029058">
    <property type="entry name" value="AB_hydrolase_fold"/>
</dbReference>
<keyword evidence="7" id="KW-1185">Reference proteome</keyword>
<dbReference type="PANTHER" id="PTHR11010:SF37">
    <property type="entry name" value="LYSOSOMAL PRO-X CARBOXYPEPTIDASE"/>
    <property type="match status" value="1"/>
</dbReference>
<evidence type="ECO:0000256" key="3">
    <source>
        <dbReference type="ARBA" id="ARBA00022729"/>
    </source>
</evidence>
<dbReference type="Pfam" id="PF05577">
    <property type="entry name" value="Peptidase_S28"/>
    <property type="match status" value="1"/>
</dbReference>
<organism evidence="6 7">
    <name type="scientific">Populus deltoides</name>
    <name type="common">Eastern poplar</name>
    <name type="synonym">Eastern cottonwood</name>
    <dbReference type="NCBI Taxonomy" id="3696"/>
    <lineage>
        <taxon>Eukaryota</taxon>
        <taxon>Viridiplantae</taxon>
        <taxon>Streptophyta</taxon>
        <taxon>Embryophyta</taxon>
        <taxon>Tracheophyta</taxon>
        <taxon>Spermatophyta</taxon>
        <taxon>Magnoliopsida</taxon>
        <taxon>eudicotyledons</taxon>
        <taxon>Gunneridae</taxon>
        <taxon>Pentapetalae</taxon>
        <taxon>rosids</taxon>
        <taxon>fabids</taxon>
        <taxon>Malpighiales</taxon>
        <taxon>Salicaceae</taxon>
        <taxon>Saliceae</taxon>
        <taxon>Populus</taxon>
    </lineage>
</organism>
<dbReference type="SUPFAM" id="SSF53474">
    <property type="entry name" value="alpha/beta-Hydrolases"/>
    <property type="match status" value="1"/>
</dbReference>
<dbReference type="Gene3D" id="3.40.50.1820">
    <property type="entry name" value="alpha/beta hydrolase"/>
    <property type="match status" value="1"/>
</dbReference>
<evidence type="ECO:0000313" key="6">
    <source>
        <dbReference type="EMBL" id="KAH8501837.1"/>
    </source>
</evidence>
<evidence type="ECO:0000256" key="4">
    <source>
        <dbReference type="ARBA" id="ARBA00022801"/>
    </source>
</evidence>
<evidence type="ECO:0000256" key="5">
    <source>
        <dbReference type="ARBA" id="ARBA00023180"/>
    </source>
</evidence>